<gene>
    <name evidence="3" type="ORF">CYNAS_LOCUS17090</name>
</gene>
<accession>A0AA36MD32</accession>
<keyword evidence="2" id="KW-0812">Transmembrane</keyword>
<dbReference type="Proteomes" id="UP001176961">
    <property type="component" value="Unassembled WGS sequence"/>
</dbReference>
<keyword evidence="2" id="KW-0472">Membrane</keyword>
<feature type="transmembrane region" description="Helical" evidence="2">
    <location>
        <begin position="42"/>
        <end position="64"/>
    </location>
</feature>
<evidence type="ECO:0000313" key="4">
    <source>
        <dbReference type="Proteomes" id="UP001176961"/>
    </source>
</evidence>
<comment type="caution">
    <text evidence="3">The sequence shown here is derived from an EMBL/GenBank/DDBJ whole genome shotgun (WGS) entry which is preliminary data.</text>
</comment>
<name>A0AA36MD32_CYLNA</name>
<organism evidence="3 4">
    <name type="scientific">Cylicocyclus nassatus</name>
    <name type="common">Nematode worm</name>
    <dbReference type="NCBI Taxonomy" id="53992"/>
    <lineage>
        <taxon>Eukaryota</taxon>
        <taxon>Metazoa</taxon>
        <taxon>Ecdysozoa</taxon>
        <taxon>Nematoda</taxon>
        <taxon>Chromadorea</taxon>
        <taxon>Rhabditida</taxon>
        <taxon>Rhabditina</taxon>
        <taxon>Rhabditomorpha</taxon>
        <taxon>Strongyloidea</taxon>
        <taxon>Strongylidae</taxon>
        <taxon>Cylicocyclus</taxon>
    </lineage>
</organism>
<evidence type="ECO:0000313" key="3">
    <source>
        <dbReference type="EMBL" id="CAJ0605107.1"/>
    </source>
</evidence>
<feature type="region of interest" description="Disordered" evidence="1">
    <location>
        <begin position="114"/>
        <end position="186"/>
    </location>
</feature>
<evidence type="ECO:0000256" key="1">
    <source>
        <dbReference type="SAM" id="MobiDB-lite"/>
    </source>
</evidence>
<protein>
    <submittedName>
        <fullName evidence="3">Uncharacterized protein</fullName>
    </submittedName>
</protein>
<keyword evidence="4" id="KW-1185">Reference proteome</keyword>
<dbReference type="AlphaFoldDB" id="A0AA36MD32"/>
<dbReference type="EMBL" id="CATQJL010000316">
    <property type="protein sequence ID" value="CAJ0605107.1"/>
    <property type="molecule type" value="Genomic_DNA"/>
</dbReference>
<feature type="compositionally biased region" description="Low complexity" evidence="1">
    <location>
        <begin position="120"/>
        <end position="181"/>
    </location>
</feature>
<sequence>MVSTLAAIRNFLVTVADVLDTVYFKLAQILGLSKRIGERLSIIYLGVASVFVFTILISLIVSIASTAKSKSGEPEPVITTANAISTSTTVTPDKTQSASVSLTYPHTTVTSKPPLTLFVTTTRNRQTSTTPRTPPSTTTQSKPQTSSSRSTRRSSITTTTTTRKPQTSSSSSTRITSPATTIKPPENPVHCMFVADVLNLGKDSTAITQYFEEKELIFQIAESVINWYDGNTVASWAYGHVKPTSFRQRFESFTNDWQKFAEYTHELMTLYNNSLSPSVGNDEVFSEINENGDLDRKANCLVFLSAMTNTTGYTIKPKYEHYKRIVVVNLAGGNFGKILDDNRGTLVSVTQPYNGGESGSRENRNKVFKAILEGFLK</sequence>
<proteinExistence type="predicted"/>
<reference evidence="3" key="1">
    <citation type="submission" date="2023-07" db="EMBL/GenBank/DDBJ databases">
        <authorList>
            <consortium name="CYATHOMIX"/>
        </authorList>
    </citation>
    <scope>NUCLEOTIDE SEQUENCE</scope>
    <source>
        <strain evidence="3">N/A</strain>
    </source>
</reference>
<evidence type="ECO:0000256" key="2">
    <source>
        <dbReference type="SAM" id="Phobius"/>
    </source>
</evidence>
<keyword evidence="2" id="KW-1133">Transmembrane helix</keyword>